<sequence>MPVLHNRVSNQALKARMLAETEPRTTVSFYKYCRIDEPQALRDVLYLAFTPLAVFGRIYIAGEGINAQISVPQSRFEQFRTTLYQAHPAFDGLRLNVALEDDGKSFWVLRMKVRDRIVADGIVDATFDPSDVGGYLRAEEVNALVDDPGAVFVDMRNHYEYEVGHFDNALEVPSDTFREQLPMAVEMLETSRDKKIVMYCTGGIRCEKASAYLRHHGFPHVYHVEGGIIEYTRRARELGLPVRFSGKNFVFDERLGERITDDVLAHCHQCGASCDTHTNCRNAGCHLLFIQCPACAEKYQGCCSPECAQELDLPADEQKARRAGREAEMKIFNKSRHRPLRMRIPGKEA</sequence>
<comment type="function">
    <text evidence="3">Catalyzes oxygen-dependent 5-hydroxyuridine (ho5U) modification at position 34 in tRNAs, the first step in 5-carboxymethoxyuridine (cmo5U) biosynthesis. May be part of an alternate pathway, which is able to bypass cmo5U biogenesis in a subset of tRNAs under aerobic conditions.</text>
</comment>
<accession>A0A370R350</accession>
<dbReference type="PANTHER" id="PTHR43846">
    <property type="entry name" value="UPF0176 PROTEIN YCEA"/>
    <property type="match status" value="1"/>
</dbReference>
<reference evidence="6 7" key="1">
    <citation type="submission" date="2018-07" db="EMBL/GenBank/DDBJ databases">
        <title>Genomic Encyclopedia of Type Strains, Phase IV (KMG-IV): sequencing the most valuable type-strain genomes for metagenomic binning, comparative biology and taxonomic classification.</title>
        <authorList>
            <person name="Goeker M."/>
        </authorList>
    </citation>
    <scope>NUCLEOTIDE SEQUENCE [LARGE SCALE GENOMIC DNA]</scope>
    <source>
        <strain evidence="6 7">DSM 103736</strain>
    </source>
</reference>
<keyword evidence="7" id="KW-1185">Reference proteome</keyword>
<organism evidence="6 7">
    <name type="scientific">Enterobacillus tribolii</name>
    <dbReference type="NCBI Taxonomy" id="1487935"/>
    <lineage>
        <taxon>Bacteria</taxon>
        <taxon>Pseudomonadati</taxon>
        <taxon>Pseudomonadota</taxon>
        <taxon>Gammaproteobacteria</taxon>
        <taxon>Enterobacterales</taxon>
        <taxon>Hafniaceae</taxon>
        <taxon>Enterobacillus</taxon>
    </lineage>
</organism>
<dbReference type="Gene3D" id="3.40.250.10">
    <property type="entry name" value="Rhodanese-like domain"/>
    <property type="match status" value="1"/>
</dbReference>
<keyword evidence="1 4" id="KW-0819">tRNA processing</keyword>
<dbReference type="InterPro" id="IPR020936">
    <property type="entry name" value="TrhO"/>
</dbReference>
<evidence type="ECO:0000313" key="7">
    <source>
        <dbReference type="Proteomes" id="UP000254848"/>
    </source>
</evidence>
<comment type="catalytic activity">
    <reaction evidence="4">
        <text>uridine(34) in tRNA + AH2 + O2 = 5-hydroxyuridine(34) in tRNA + A + H2O</text>
        <dbReference type="Rhea" id="RHEA:64224"/>
        <dbReference type="Rhea" id="RHEA-COMP:11727"/>
        <dbReference type="Rhea" id="RHEA-COMP:13381"/>
        <dbReference type="ChEBI" id="CHEBI:13193"/>
        <dbReference type="ChEBI" id="CHEBI:15377"/>
        <dbReference type="ChEBI" id="CHEBI:15379"/>
        <dbReference type="ChEBI" id="CHEBI:17499"/>
        <dbReference type="ChEBI" id="CHEBI:65315"/>
        <dbReference type="ChEBI" id="CHEBI:136877"/>
    </reaction>
</comment>
<dbReference type="Pfam" id="PF17773">
    <property type="entry name" value="UPF0176_N"/>
    <property type="match status" value="1"/>
</dbReference>
<evidence type="ECO:0000256" key="3">
    <source>
        <dbReference type="ARBA" id="ARBA00045625"/>
    </source>
</evidence>
<dbReference type="NCBIfam" id="NF001133">
    <property type="entry name" value="PRK00142.1-1"/>
    <property type="match status" value="1"/>
</dbReference>
<dbReference type="GO" id="GO:0016705">
    <property type="term" value="F:oxidoreductase activity, acting on paired donors, with incorporation or reduction of molecular oxygen"/>
    <property type="evidence" value="ECO:0007669"/>
    <property type="project" value="UniProtKB-UniRule"/>
</dbReference>
<evidence type="ECO:0000259" key="5">
    <source>
        <dbReference type="PROSITE" id="PS50206"/>
    </source>
</evidence>
<dbReference type="Pfam" id="PF00581">
    <property type="entry name" value="Rhodanese"/>
    <property type="match status" value="1"/>
</dbReference>
<dbReference type="InterPro" id="IPR036873">
    <property type="entry name" value="Rhodanese-like_dom_sf"/>
</dbReference>
<protein>
    <recommendedName>
        <fullName evidence="4">tRNA uridine(34) hydroxylase</fullName>
        <ecNumber evidence="4">1.14.-.-</ecNumber>
    </recommendedName>
    <alternativeName>
        <fullName evidence="4">tRNA hydroxylation protein O</fullName>
    </alternativeName>
</protein>
<dbReference type="Pfam" id="PF12368">
    <property type="entry name" value="Rhodanese_C"/>
    <property type="match status" value="1"/>
</dbReference>
<dbReference type="PROSITE" id="PS50206">
    <property type="entry name" value="RHODANESE_3"/>
    <property type="match status" value="1"/>
</dbReference>
<dbReference type="SMART" id="SM00450">
    <property type="entry name" value="RHOD"/>
    <property type="match status" value="1"/>
</dbReference>
<dbReference type="InterPro" id="IPR022111">
    <property type="entry name" value="Rhodanese_C"/>
</dbReference>
<dbReference type="AlphaFoldDB" id="A0A370R350"/>
<dbReference type="PANTHER" id="PTHR43846:SF1">
    <property type="entry name" value="TRNA URIDINE(34) HYDROXYLASE"/>
    <property type="match status" value="1"/>
</dbReference>
<dbReference type="InterPro" id="IPR001763">
    <property type="entry name" value="Rhodanese-like_dom"/>
</dbReference>
<feature type="domain" description="Rhodanese" evidence="5">
    <location>
        <begin position="146"/>
        <end position="240"/>
    </location>
</feature>
<dbReference type="Proteomes" id="UP000254848">
    <property type="component" value="Unassembled WGS sequence"/>
</dbReference>
<dbReference type="CDD" id="cd01518">
    <property type="entry name" value="RHOD_YceA"/>
    <property type="match status" value="1"/>
</dbReference>
<proteinExistence type="inferred from homology"/>
<keyword evidence="2 4" id="KW-0560">Oxidoreductase</keyword>
<dbReference type="EMBL" id="QRAP01000001">
    <property type="protein sequence ID" value="RDK96860.1"/>
    <property type="molecule type" value="Genomic_DNA"/>
</dbReference>
<name>A0A370R350_9GAMM</name>
<evidence type="ECO:0000256" key="1">
    <source>
        <dbReference type="ARBA" id="ARBA00022694"/>
    </source>
</evidence>
<dbReference type="RefSeq" id="WP_115457222.1">
    <property type="nucleotide sequence ID" value="NZ_QRAP01000001.1"/>
</dbReference>
<gene>
    <name evidence="4" type="primary">trhO</name>
    <name evidence="6" type="ORF">C8D90_101296</name>
</gene>
<evidence type="ECO:0000256" key="2">
    <source>
        <dbReference type="ARBA" id="ARBA00023002"/>
    </source>
</evidence>
<dbReference type="EC" id="1.14.-.-" evidence="4"/>
<dbReference type="InterPro" id="IPR040503">
    <property type="entry name" value="TRHO_N"/>
</dbReference>
<evidence type="ECO:0000256" key="4">
    <source>
        <dbReference type="HAMAP-Rule" id="MF_00469"/>
    </source>
</evidence>
<dbReference type="GO" id="GO:0006400">
    <property type="term" value="P:tRNA modification"/>
    <property type="evidence" value="ECO:0007669"/>
    <property type="project" value="UniProtKB-UniRule"/>
</dbReference>
<dbReference type="OrthoDB" id="9778326at2"/>
<dbReference type="HAMAP" id="MF_00469">
    <property type="entry name" value="TrhO"/>
    <property type="match status" value="1"/>
</dbReference>
<dbReference type="Gene3D" id="3.30.70.100">
    <property type="match status" value="1"/>
</dbReference>
<comment type="similarity">
    <text evidence="4">Belongs to the TrhO family.</text>
</comment>
<dbReference type="SUPFAM" id="SSF52821">
    <property type="entry name" value="Rhodanese/Cell cycle control phosphatase"/>
    <property type="match status" value="1"/>
</dbReference>
<comment type="caution">
    <text evidence="6">The sequence shown here is derived from an EMBL/GenBank/DDBJ whole genome shotgun (WGS) entry which is preliminary data.</text>
</comment>
<evidence type="ECO:0000313" key="6">
    <source>
        <dbReference type="EMBL" id="RDK96860.1"/>
    </source>
</evidence>